<accession>A0A816YJ86</accession>
<gene>
    <name evidence="1" type="ORF">MBJ925_LOCUS32549</name>
</gene>
<dbReference type="Proteomes" id="UP000663824">
    <property type="component" value="Unassembled WGS sequence"/>
</dbReference>
<sequence length="26" mass="3222">KSNLFRKLLEDLNEYLFSIQVHHYDV</sequence>
<dbReference type="AlphaFoldDB" id="A0A816YJ86"/>
<organism evidence="1 2">
    <name type="scientific">Rotaria magnacalcarata</name>
    <dbReference type="NCBI Taxonomy" id="392030"/>
    <lineage>
        <taxon>Eukaryota</taxon>
        <taxon>Metazoa</taxon>
        <taxon>Spiralia</taxon>
        <taxon>Gnathifera</taxon>
        <taxon>Rotifera</taxon>
        <taxon>Eurotatoria</taxon>
        <taxon>Bdelloidea</taxon>
        <taxon>Philodinida</taxon>
        <taxon>Philodinidae</taxon>
        <taxon>Rotaria</taxon>
    </lineage>
</organism>
<dbReference type="EMBL" id="CAJNRE010017800">
    <property type="protein sequence ID" value="CAF2157462.1"/>
    <property type="molecule type" value="Genomic_DNA"/>
</dbReference>
<reference evidence="1" key="1">
    <citation type="submission" date="2021-02" db="EMBL/GenBank/DDBJ databases">
        <authorList>
            <person name="Nowell W R."/>
        </authorList>
    </citation>
    <scope>NUCLEOTIDE SEQUENCE</scope>
</reference>
<evidence type="ECO:0000313" key="2">
    <source>
        <dbReference type="Proteomes" id="UP000663824"/>
    </source>
</evidence>
<comment type="caution">
    <text evidence="1">The sequence shown here is derived from an EMBL/GenBank/DDBJ whole genome shotgun (WGS) entry which is preliminary data.</text>
</comment>
<proteinExistence type="predicted"/>
<evidence type="ECO:0000313" key="1">
    <source>
        <dbReference type="EMBL" id="CAF2157462.1"/>
    </source>
</evidence>
<name>A0A816YJ86_9BILA</name>
<feature type="non-terminal residue" evidence="1">
    <location>
        <position position="1"/>
    </location>
</feature>
<protein>
    <submittedName>
        <fullName evidence="1">Uncharacterized protein</fullName>
    </submittedName>
</protein>